<dbReference type="OrthoDB" id="5583277at2759"/>
<comment type="caution">
    <text evidence="4">The sequence shown here is derived from an EMBL/GenBank/DDBJ whole genome shotgun (WGS) entry which is preliminary data.</text>
</comment>
<organism evidence="4 5">
    <name type="scientific">Umbelopsis vinacea</name>
    <dbReference type="NCBI Taxonomy" id="44442"/>
    <lineage>
        <taxon>Eukaryota</taxon>
        <taxon>Fungi</taxon>
        <taxon>Fungi incertae sedis</taxon>
        <taxon>Mucoromycota</taxon>
        <taxon>Mucoromycotina</taxon>
        <taxon>Umbelopsidomycetes</taxon>
        <taxon>Umbelopsidales</taxon>
        <taxon>Umbelopsidaceae</taxon>
        <taxon>Umbelopsis</taxon>
    </lineage>
</organism>
<evidence type="ECO:0000256" key="2">
    <source>
        <dbReference type="SAM" id="SignalP"/>
    </source>
</evidence>
<dbReference type="Pfam" id="PF12955">
    <property type="entry name" value="Vps3844_C"/>
    <property type="match status" value="1"/>
</dbReference>
<evidence type="ECO:0000313" key="4">
    <source>
        <dbReference type="EMBL" id="KAG2182746.1"/>
    </source>
</evidence>
<sequence>MRLSLVAIAASTLSICSTALAHSTVYIVSEKNAANQIQSNVAVPETSFASFATLLSHILGTSDRHTVNVQDAKNTFSLVNDVLASSPALDRSNLFSKLKGSMFISVGGVRDSQAVLPTYDPTLTVRDDRSEDFVALMSDHNNYQIQRSSFREDGVTRFFDGEEIYVADDDEAFERFKIAYPEINVGVFDMSNDVSYTQMTEQNVYKVTNLAFGFISGCHQADKTFVAEIEHVQNTVKDFVLARADSVKHKTDYLTIHMTSLEGLLTAHGASSDQYATAQSVLKDLFAKTLIPDFEQAYESDEYAFSTFILSPTVKSRFQKRAPPAPSAAPDTCFKNIATCEKETDHCSGRGSCGAVVDTQCYACTCNSTKYLGDSCQVEDISSDFQLLFWTSVALILMVGGAIAALINLGENIESPPIVQVPTKQE</sequence>
<dbReference type="PANTHER" id="PTHR36853">
    <property type="entry name" value="EXPRESSED PROTEIN"/>
    <property type="match status" value="1"/>
</dbReference>
<dbReference type="EMBL" id="JAEPRA010000007">
    <property type="protein sequence ID" value="KAG2182746.1"/>
    <property type="molecule type" value="Genomic_DNA"/>
</dbReference>
<evidence type="ECO:0000259" key="3">
    <source>
        <dbReference type="Pfam" id="PF12955"/>
    </source>
</evidence>
<keyword evidence="5" id="KW-1185">Reference proteome</keyword>
<protein>
    <recommendedName>
        <fullName evidence="3">Vacuolar sorting protein Vps3844 C-terminal domain-containing protein</fullName>
    </recommendedName>
</protein>
<keyword evidence="1" id="KW-0812">Transmembrane</keyword>
<reference evidence="4" key="1">
    <citation type="submission" date="2020-12" db="EMBL/GenBank/DDBJ databases">
        <title>Metabolic potential, ecology and presence of endohyphal bacteria is reflected in genomic diversity of Mucoromycotina.</title>
        <authorList>
            <person name="Muszewska A."/>
            <person name="Okrasinska A."/>
            <person name="Steczkiewicz K."/>
            <person name="Drgas O."/>
            <person name="Orlowska M."/>
            <person name="Perlinska-Lenart U."/>
            <person name="Aleksandrzak-Piekarczyk T."/>
            <person name="Szatraj K."/>
            <person name="Zielenkiewicz U."/>
            <person name="Pilsyk S."/>
            <person name="Malc E."/>
            <person name="Mieczkowski P."/>
            <person name="Kruszewska J.S."/>
            <person name="Biernat P."/>
            <person name="Pawlowska J."/>
        </authorList>
    </citation>
    <scope>NUCLEOTIDE SEQUENCE</scope>
    <source>
        <strain evidence="4">WA0000051536</strain>
    </source>
</reference>
<name>A0A8H7Q118_9FUNG</name>
<accession>A0A8H7Q118</accession>
<dbReference type="AlphaFoldDB" id="A0A8H7Q118"/>
<evidence type="ECO:0000313" key="5">
    <source>
        <dbReference type="Proteomes" id="UP000612746"/>
    </source>
</evidence>
<keyword evidence="2" id="KW-0732">Signal</keyword>
<dbReference type="InterPro" id="IPR053065">
    <property type="entry name" value="Archenteron_Induction-Rel"/>
</dbReference>
<dbReference type="InterPro" id="IPR024382">
    <property type="entry name" value="Vps3844_C"/>
</dbReference>
<dbReference type="PANTHER" id="PTHR36853:SF1">
    <property type="entry name" value="DUF3844 DOMAIN-CONTAINING PROTEIN"/>
    <property type="match status" value="1"/>
</dbReference>
<dbReference type="Proteomes" id="UP000612746">
    <property type="component" value="Unassembled WGS sequence"/>
</dbReference>
<proteinExistence type="predicted"/>
<feature type="domain" description="Vacuolar sorting protein Vps3844 C-terminal" evidence="3">
    <location>
        <begin position="333"/>
        <end position="412"/>
    </location>
</feature>
<evidence type="ECO:0000256" key="1">
    <source>
        <dbReference type="SAM" id="Phobius"/>
    </source>
</evidence>
<feature type="chain" id="PRO_5034585172" description="Vacuolar sorting protein Vps3844 C-terminal domain-containing protein" evidence="2">
    <location>
        <begin position="22"/>
        <end position="426"/>
    </location>
</feature>
<feature type="transmembrane region" description="Helical" evidence="1">
    <location>
        <begin position="387"/>
        <end position="407"/>
    </location>
</feature>
<dbReference type="GO" id="GO:0005783">
    <property type="term" value="C:endoplasmic reticulum"/>
    <property type="evidence" value="ECO:0007669"/>
    <property type="project" value="TreeGrafter"/>
</dbReference>
<gene>
    <name evidence="4" type="ORF">INT44_005726</name>
</gene>
<feature type="signal peptide" evidence="2">
    <location>
        <begin position="1"/>
        <end position="21"/>
    </location>
</feature>
<keyword evidence="1" id="KW-1133">Transmembrane helix</keyword>
<keyword evidence="1" id="KW-0472">Membrane</keyword>